<evidence type="ECO:0000259" key="3">
    <source>
        <dbReference type="Pfam" id="PF09992"/>
    </source>
</evidence>
<organism evidence="4 5">
    <name type="scientific">Streptomyces cellulosae</name>
    <dbReference type="NCBI Taxonomy" id="1968"/>
    <lineage>
        <taxon>Bacteria</taxon>
        <taxon>Bacillati</taxon>
        <taxon>Actinomycetota</taxon>
        <taxon>Actinomycetes</taxon>
        <taxon>Kitasatosporales</taxon>
        <taxon>Streptomycetaceae</taxon>
        <taxon>Streptomyces</taxon>
    </lineage>
</organism>
<keyword evidence="2" id="KW-0472">Membrane</keyword>
<dbReference type="PANTHER" id="PTHR40446:SF2">
    <property type="entry name" value="N-ACETYLGLUCOSAMINE-1-PHOSPHODIESTER ALPHA-N-ACETYLGLUCOSAMINIDASE"/>
    <property type="match status" value="1"/>
</dbReference>
<sequence length="530" mass="54553">MPRRLRAAHGPLMFHQSGGRCDAAAPPPRGPGRGGGRGAGDLLDLAQQVRSQYEVWSHARLIVDVVESRGSGFSPETPEGVRFLTRSRGVGAWTSRRSRSSGALPLSPATVDETSGGTVTRRQRRFAAGGNVLTLLAALGTLAGAALVGAAPAGAVPERTALPPGVAYEEFDLPAAGGVAHAHVLSVDLRDPRVRLDLLYPGAVAARSPVSRMADAAGAVAGVNGDFFNITETQHPGVEATGATVGPAIAKGRVLKAAVPTGQRFGPALPPGTGTEDVIGVGVDRRARLDTLALDGSIRTPEGRLPLGGLNQYALPEGSIGAFTSDWGSVSRVRATCGTDDDRAAGCSTDTYEVTVRHHRVVAVSDTPGSGPVTAGTTVLVGREAGARRLRKFFVGEPVTVRHRLVASTTRIPYRFALGGYPLLRGGRPLPGLDDRTSAVRTAVGVADGGRRLLLLALDGAPEYRTGLTIAEVADAMRTLGSVDAFSLDGGGSTALVAREPGASAVTVRNHPSGGAERPVPNGIGIFTTP</sequence>
<feature type="transmembrane region" description="Helical" evidence="2">
    <location>
        <begin position="132"/>
        <end position="153"/>
    </location>
</feature>
<comment type="caution">
    <text evidence="4">The sequence shown here is derived from an EMBL/GenBank/DDBJ whole genome shotgun (WGS) entry which is preliminary data.</text>
</comment>
<accession>A0ABW7Y595</accession>
<reference evidence="4 5" key="1">
    <citation type="submission" date="2024-10" db="EMBL/GenBank/DDBJ databases">
        <title>The Natural Products Discovery Center: Release of the First 8490 Sequenced Strains for Exploring Actinobacteria Biosynthetic Diversity.</title>
        <authorList>
            <person name="Kalkreuter E."/>
            <person name="Kautsar S.A."/>
            <person name="Yang D."/>
            <person name="Bader C.D."/>
            <person name="Teijaro C.N."/>
            <person name="Fluegel L."/>
            <person name="Davis C.M."/>
            <person name="Simpson J.R."/>
            <person name="Lauterbach L."/>
            <person name="Steele A.D."/>
            <person name="Gui C."/>
            <person name="Meng S."/>
            <person name="Li G."/>
            <person name="Viehrig K."/>
            <person name="Ye F."/>
            <person name="Su P."/>
            <person name="Kiefer A.F."/>
            <person name="Nichols A."/>
            <person name="Cepeda A.J."/>
            <person name="Yan W."/>
            <person name="Fan B."/>
            <person name="Jiang Y."/>
            <person name="Adhikari A."/>
            <person name="Zheng C.-J."/>
            <person name="Schuster L."/>
            <person name="Cowan T.M."/>
            <person name="Smanski M.J."/>
            <person name="Chevrette M.G."/>
            <person name="De Carvalho L.P.S."/>
            <person name="Shen B."/>
        </authorList>
    </citation>
    <scope>NUCLEOTIDE SEQUENCE [LARGE SCALE GENOMIC DNA]</scope>
    <source>
        <strain evidence="4 5">NPDC051599</strain>
    </source>
</reference>
<protein>
    <submittedName>
        <fullName evidence="4">DUF779 domain-containing protein</fullName>
    </submittedName>
</protein>
<evidence type="ECO:0000313" key="4">
    <source>
        <dbReference type="EMBL" id="MFI5677531.1"/>
    </source>
</evidence>
<feature type="region of interest" description="Disordered" evidence="1">
    <location>
        <begin position="507"/>
        <end position="530"/>
    </location>
</feature>
<proteinExistence type="predicted"/>
<feature type="region of interest" description="Disordered" evidence="1">
    <location>
        <begin position="1"/>
        <end position="41"/>
    </location>
</feature>
<dbReference type="RefSeq" id="WP_398658342.1">
    <property type="nucleotide sequence ID" value="NZ_JBITDC010000008.1"/>
</dbReference>
<name>A0ABW7Y595_STRCE</name>
<keyword evidence="2" id="KW-1133">Transmembrane helix</keyword>
<dbReference type="Pfam" id="PF05610">
    <property type="entry name" value="DUF779"/>
    <property type="match status" value="2"/>
</dbReference>
<dbReference type="Pfam" id="PF09992">
    <property type="entry name" value="NAGPA"/>
    <property type="match status" value="1"/>
</dbReference>
<gene>
    <name evidence="4" type="ORF">ACIA8P_23160</name>
</gene>
<feature type="region of interest" description="Disordered" evidence="1">
    <location>
        <begin position="94"/>
        <end position="118"/>
    </location>
</feature>
<feature type="domain" description="Phosphodiester glycosidase" evidence="3">
    <location>
        <begin position="353"/>
        <end position="527"/>
    </location>
</feature>
<dbReference type="InterPro" id="IPR018711">
    <property type="entry name" value="NAGPA"/>
</dbReference>
<dbReference type="InterPro" id="IPR008497">
    <property type="entry name" value="DUF779"/>
</dbReference>
<dbReference type="PANTHER" id="PTHR40446">
    <property type="entry name" value="N-ACETYLGLUCOSAMINE-1-PHOSPHODIESTER ALPHA-N-ACETYLGLUCOSAMINIDASE"/>
    <property type="match status" value="1"/>
</dbReference>
<dbReference type="EMBL" id="JBITDC010000008">
    <property type="protein sequence ID" value="MFI5677531.1"/>
    <property type="molecule type" value="Genomic_DNA"/>
</dbReference>
<keyword evidence="5" id="KW-1185">Reference proteome</keyword>
<evidence type="ECO:0000256" key="2">
    <source>
        <dbReference type="SAM" id="Phobius"/>
    </source>
</evidence>
<keyword evidence="2" id="KW-0812">Transmembrane</keyword>
<evidence type="ECO:0000313" key="5">
    <source>
        <dbReference type="Proteomes" id="UP001612415"/>
    </source>
</evidence>
<dbReference type="Proteomes" id="UP001612415">
    <property type="component" value="Unassembled WGS sequence"/>
</dbReference>
<evidence type="ECO:0000256" key="1">
    <source>
        <dbReference type="SAM" id="MobiDB-lite"/>
    </source>
</evidence>